<evidence type="ECO:0000313" key="3">
    <source>
        <dbReference type="Proteomes" id="UP000070539"/>
    </source>
</evidence>
<organism evidence="2 3">
    <name type="scientific">Anaerotignum neopropionicum</name>
    <dbReference type="NCBI Taxonomy" id="36847"/>
    <lineage>
        <taxon>Bacteria</taxon>
        <taxon>Bacillati</taxon>
        <taxon>Bacillota</taxon>
        <taxon>Clostridia</taxon>
        <taxon>Lachnospirales</taxon>
        <taxon>Anaerotignaceae</taxon>
        <taxon>Anaerotignum</taxon>
    </lineage>
</organism>
<keyword evidence="1" id="KW-0812">Transmembrane</keyword>
<keyword evidence="3" id="KW-1185">Reference proteome</keyword>
<proteinExistence type="predicted"/>
<accession>A0A136WHR8</accession>
<feature type="transmembrane region" description="Helical" evidence="1">
    <location>
        <begin position="12"/>
        <end position="30"/>
    </location>
</feature>
<keyword evidence="1" id="KW-0472">Membrane</keyword>
<dbReference type="EMBL" id="LRVM01000001">
    <property type="protein sequence ID" value="KXL54085.1"/>
    <property type="molecule type" value="Genomic_DNA"/>
</dbReference>
<evidence type="ECO:0000256" key="1">
    <source>
        <dbReference type="SAM" id="Phobius"/>
    </source>
</evidence>
<keyword evidence="1" id="KW-1133">Transmembrane helix</keyword>
<dbReference type="AlphaFoldDB" id="A0A136WHR8"/>
<reference evidence="2 3" key="1">
    <citation type="submission" date="2016-01" db="EMBL/GenBank/DDBJ databases">
        <title>Genome sequence of Clostridium neopropionicum X4, DSM-3847.</title>
        <authorList>
            <person name="Poehlein A."/>
            <person name="Beck M.H."/>
            <person name="Bengelsdorf F.R."/>
            <person name="Daniel R."/>
            <person name="Duerre P."/>
        </authorList>
    </citation>
    <scope>NUCLEOTIDE SEQUENCE [LARGE SCALE GENOMIC DNA]</scope>
    <source>
        <strain evidence="2 3">DSM-3847</strain>
    </source>
</reference>
<protein>
    <submittedName>
        <fullName evidence="2">Uncharacterized protein</fullName>
    </submittedName>
</protein>
<dbReference type="Proteomes" id="UP000070539">
    <property type="component" value="Unassembled WGS sequence"/>
</dbReference>
<gene>
    <name evidence="2" type="ORF">CLNEO_01810</name>
</gene>
<evidence type="ECO:0000313" key="2">
    <source>
        <dbReference type="EMBL" id="KXL54085.1"/>
    </source>
</evidence>
<comment type="caution">
    <text evidence="2">The sequence shown here is derived from an EMBL/GenBank/DDBJ whole genome shotgun (WGS) entry which is preliminary data.</text>
</comment>
<sequence length="46" mass="5015">MNCVADLTTQYGLVLIISTILLVLVVIILTKEKNSADCHVRKTSAI</sequence>
<dbReference type="STRING" id="36847.CLNEO_01810"/>
<name>A0A136WHR8_9FIRM</name>